<dbReference type="AlphaFoldDB" id="A0A2T4JZU2"/>
<dbReference type="EMBL" id="PZKG01000007">
    <property type="protein sequence ID" value="PTE23317.1"/>
    <property type="molecule type" value="Genomic_DNA"/>
</dbReference>
<sequence>MLGDVIREWKRKRRVAAALAELEGRTVTGRPHGLPAPLVVSLTSYPGRFGTLALTLRAVLRQTVRADRVVLWLAAEDVGQLPPEVLALKAEGLEIGLCEDIRSFKKIVPTLRETPESFILTADDDIAYGPTWVEDSVAAVDPSRPEVICHRARRILLRAEGQPAPYVEWESNIGPAVGPLVFSTGVSGVLYPPGVFHPDTCKAELFRDLTPAADDVWLWWMYRMTGAVARKVGPPQRIVEWPGSQVTQLRQGNVAQNGNDRQIAAMIARYGFPG</sequence>
<dbReference type="GO" id="GO:0016740">
    <property type="term" value="F:transferase activity"/>
    <property type="evidence" value="ECO:0007669"/>
    <property type="project" value="UniProtKB-KW"/>
</dbReference>
<protein>
    <submittedName>
        <fullName evidence="1">Glycosyltransferase</fullName>
    </submittedName>
</protein>
<dbReference type="Proteomes" id="UP000241010">
    <property type="component" value="Unassembled WGS sequence"/>
</dbReference>
<reference evidence="1 2" key="1">
    <citation type="submission" date="2018-03" db="EMBL/GenBank/DDBJ databases">
        <title>Cereibacter changlensis.</title>
        <authorList>
            <person name="Meyer T.E."/>
            <person name="Miller S."/>
            <person name="Lodha T."/>
            <person name="Gandham S."/>
            <person name="Chintalapati S."/>
            <person name="Chintalapati V.R."/>
        </authorList>
    </citation>
    <scope>NUCLEOTIDE SEQUENCE [LARGE SCALE GENOMIC DNA]</scope>
    <source>
        <strain evidence="1 2">JA139</strain>
    </source>
</reference>
<proteinExistence type="predicted"/>
<evidence type="ECO:0000313" key="1">
    <source>
        <dbReference type="EMBL" id="PTE23317.1"/>
    </source>
</evidence>
<keyword evidence="1" id="KW-0808">Transferase</keyword>
<accession>A0A2T4JZU2</accession>
<name>A0A2T4JZU2_9RHOB</name>
<organism evidence="1 2">
    <name type="scientific">Cereibacter changlensis JA139</name>
    <dbReference type="NCBI Taxonomy" id="1188249"/>
    <lineage>
        <taxon>Bacteria</taxon>
        <taxon>Pseudomonadati</taxon>
        <taxon>Pseudomonadota</taxon>
        <taxon>Alphaproteobacteria</taxon>
        <taxon>Rhodobacterales</taxon>
        <taxon>Paracoccaceae</taxon>
        <taxon>Cereibacter</taxon>
    </lineage>
</organism>
<evidence type="ECO:0000313" key="2">
    <source>
        <dbReference type="Proteomes" id="UP000241010"/>
    </source>
</evidence>
<comment type="caution">
    <text evidence="1">The sequence shown here is derived from an EMBL/GenBank/DDBJ whole genome shotgun (WGS) entry which is preliminary data.</text>
</comment>
<gene>
    <name evidence="1" type="ORF">C5F48_02975</name>
</gene>
<keyword evidence="2" id="KW-1185">Reference proteome</keyword>
<dbReference type="OrthoDB" id="5465469at2"/>